<dbReference type="Proteomes" id="UP001190700">
    <property type="component" value="Unassembled WGS sequence"/>
</dbReference>
<evidence type="ECO:0000313" key="2">
    <source>
        <dbReference type="EMBL" id="KAK3278423.1"/>
    </source>
</evidence>
<evidence type="ECO:0000256" key="1">
    <source>
        <dbReference type="SAM" id="MobiDB-lite"/>
    </source>
</evidence>
<proteinExistence type="predicted"/>
<accession>A0AAE0GI76</accession>
<feature type="compositionally biased region" description="Basic residues" evidence="1">
    <location>
        <begin position="122"/>
        <end position="131"/>
    </location>
</feature>
<reference evidence="2 3" key="1">
    <citation type="journal article" date="2015" name="Genome Biol. Evol.">
        <title>Comparative Genomics of a Bacterivorous Green Alga Reveals Evolutionary Causalities and Consequences of Phago-Mixotrophic Mode of Nutrition.</title>
        <authorList>
            <person name="Burns J.A."/>
            <person name="Paasch A."/>
            <person name="Narechania A."/>
            <person name="Kim E."/>
        </authorList>
    </citation>
    <scope>NUCLEOTIDE SEQUENCE [LARGE SCALE GENOMIC DNA]</scope>
    <source>
        <strain evidence="2 3">PLY_AMNH</strain>
    </source>
</reference>
<dbReference type="AlphaFoldDB" id="A0AAE0GI76"/>
<dbReference type="EMBL" id="LGRX02005441">
    <property type="protein sequence ID" value="KAK3278423.1"/>
    <property type="molecule type" value="Genomic_DNA"/>
</dbReference>
<organism evidence="2 3">
    <name type="scientific">Cymbomonas tetramitiformis</name>
    <dbReference type="NCBI Taxonomy" id="36881"/>
    <lineage>
        <taxon>Eukaryota</taxon>
        <taxon>Viridiplantae</taxon>
        <taxon>Chlorophyta</taxon>
        <taxon>Pyramimonadophyceae</taxon>
        <taxon>Pyramimonadales</taxon>
        <taxon>Pyramimonadaceae</taxon>
        <taxon>Cymbomonas</taxon>
    </lineage>
</organism>
<comment type="caution">
    <text evidence="2">The sequence shown here is derived from an EMBL/GenBank/DDBJ whole genome shotgun (WGS) entry which is preliminary data.</text>
</comment>
<protein>
    <submittedName>
        <fullName evidence="2">Uncharacterized protein</fullName>
    </submittedName>
</protein>
<sequence>MDVQMPPISSTVVPRSVQQMISNHTAAEFYPSLLGSPIKIYSTRALLFDHKKSQLTHNCEDRYRKRTPFAGESWSGSEPLDSRIAMQSSYAWLNLEIANTLQRKRRALQGTPKSPLRDQVAHRRGTMHPRNHQTCGSDNDGDDLARWFERTVTPAPPEMSEKAEPSPRTAKSMRAEMQHKRVRHNWRKVITVVNAAQEIGKKPEELLACSNAADKSKWQNVEDFPDSSFTYESKYLKPKSRYGAWYLKPGTSAFQHRKKYGEEDDSDKGRVPHESVPLEELSLLECSKWFRDHLESQQLRLPHYLVNIGNVGGEEDEIETPTKAGGISGQLGIMTAR</sequence>
<keyword evidence="3" id="KW-1185">Reference proteome</keyword>
<gene>
    <name evidence="2" type="ORF">CYMTET_13636</name>
</gene>
<feature type="region of interest" description="Disordered" evidence="1">
    <location>
        <begin position="108"/>
        <end position="140"/>
    </location>
</feature>
<name>A0AAE0GI76_9CHLO</name>
<evidence type="ECO:0000313" key="3">
    <source>
        <dbReference type="Proteomes" id="UP001190700"/>
    </source>
</evidence>